<dbReference type="InterPro" id="IPR013216">
    <property type="entry name" value="Methyltransf_11"/>
</dbReference>
<dbReference type="SUPFAM" id="SSF53335">
    <property type="entry name" value="S-adenosyl-L-methionine-dependent methyltransferases"/>
    <property type="match status" value="1"/>
</dbReference>
<dbReference type="CDD" id="cd02440">
    <property type="entry name" value="AdoMet_MTases"/>
    <property type="match status" value="1"/>
</dbReference>
<dbReference type="GO" id="GO:0008757">
    <property type="term" value="F:S-adenosylmethionine-dependent methyltransferase activity"/>
    <property type="evidence" value="ECO:0007669"/>
    <property type="project" value="InterPro"/>
</dbReference>
<dbReference type="InterPro" id="IPR029063">
    <property type="entry name" value="SAM-dependent_MTases_sf"/>
</dbReference>
<dbReference type="Pfam" id="PF08241">
    <property type="entry name" value="Methyltransf_11"/>
    <property type="match status" value="1"/>
</dbReference>
<reference evidence="2" key="1">
    <citation type="submission" date="2018-06" db="EMBL/GenBank/DDBJ databases">
        <authorList>
            <person name="Zhirakovskaya E."/>
        </authorList>
    </citation>
    <scope>NUCLEOTIDE SEQUENCE</scope>
</reference>
<dbReference type="Gene3D" id="3.40.50.150">
    <property type="entry name" value="Vaccinia Virus protein VP39"/>
    <property type="match status" value="1"/>
</dbReference>
<keyword evidence="2" id="KW-0489">Methyltransferase</keyword>
<gene>
    <name evidence="2" type="ORF">MNBD_BACTEROID02-1722</name>
</gene>
<accession>A0A3B0QU14</accession>
<name>A0A3B0QU14_9ZZZZ</name>
<dbReference type="AlphaFoldDB" id="A0A3B0QU14"/>
<feature type="domain" description="Methyltransferase type 11" evidence="1">
    <location>
        <begin position="33"/>
        <end position="129"/>
    </location>
</feature>
<protein>
    <submittedName>
        <fullName evidence="2">UbiE/COQ5 methyltransferase</fullName>
    </submittedName>
</protein>
<dbReference type="EMBL" id="UOEB01000108">
    <property type="protein sequence ID" value="VAV83821.1"/>
    <property type="molecule type" value="Genomic_DNA"/>
</dbReference>
<sequence length="199" mass="23202">MLLEKLKDEIGNMDIYLLDQILKGRYLREQIILDAGCGNGRNLKWFYNNSYTIFGIDGDFDKIEEVKKQYIIQRENFTVNSVENLPFENESFHHILCNAVLHFAENEAHFYNMFSELVRVLKPNGSLFIRTASDIGIEDKVLHLTSGVYTLPDKTERFLLTKPLLDKITKKYYLSFLEPLKTVNVNDKRSMTTLVLQKP</sequence>
<dbReference type="GO" id="GO:0032259">
    <property type="term" value="P:methylation"/>
    <property type="evidence" value="ECO:0007669"/>
    <property type="project" value="UniProtKB-KW"/>
</dbReference>
<keyword evidence="2" id="KW-0808">Transferase</keyword>
<organism evidence="2">
    <name type="scientific">hydrothermal vent metagenome</name>
    <dbReference type="NCBI Taxonomy" id="652676"/>
    <lineage>
        <taxon>unclassified sequences</taxon>
        <taxon>metagenomes</taxon>
        <taxon>ecological metagenomes</taxon>
    </lineage>
</organism>
<evidence type="ECO:0000259" key="1">
    <source>
        <dbReference type="Pfam" id="PF08241"/>
    </source>
</evidence>
<proteinExistence type="predicted"/>
<evidence type="ECO:0000313" key="2">
    <source>
        <dbReference type="EMBL" id="VAV83821.1"/>
    </source>
</evidence>